<proteinExistence type="predicted"/>
<evidence type="ECO:0000256" key="1">
    <source>
        <dbReference type="SAM" id="Coils"/>
    </source>
</evidence>
<feature type="compositionally biased region" description="Basic and acidic residues" evidence="2">
    <location>
        <begin position="104"/>
        <end position="145"/>
    </location>
</feature>
<feature type="compositionally biased region" description="Polar residues" evidence="2">
    <location>
        <begin position="262"/>
        <end position="288"/>
    </location>
</feature>
<reference evidence="3 4" key="1">
    <citation type="submission" date="2024-09" db="EMBL/GenBank/DDBJ databases">
        <title>Chromosome-scale assembly of Riccia sorocarpa.</title>
        <authorList>
            <person name="Paukszto L."/>
        </authorList>
    </citation>
    <scope>NUCLEOTIDE SEQUENCE [LARGE SCALE GENOMIC DNA]</scope>
    <source>
        <strain evidence="3">LP-2024</strain>
        <tissue evidence="3">Aerial parts of the thallus</tissue>
    </source>
</reference>
<feature type="region of interest" description="Disordered" evidence="2">
    <location>
        <begin position="81"/>
        <end position="303"/>
    </location>
</feature>
<dbReference type="AlphaFoldDB" id="A0ABD3I552"/>
<dbReference type="Proteomes" id="UP001633002">
    <property type="component" value="Unassembled WGS sequence"/>
</dbReference>
<feature type="region of interest" description="Disordered" evidence="2">
    <location>
        <begin position="1"/>
        <end position="55"/>
    </location>
</feature>
<name>A0ABD3I552_9MARC</name>
<gene>
    <name evidence="3" type="ORF">R1sor_012914</name>
</gene>
<evidence type="ECO:0000256" key="2">
    <source>
        <dbReference type="SAM" id="MobiDB-lite"/>
    </source>
</evidence>
<protein>
    <recommendedName>
        <fullName evidence="5">BAG domain-containing protein</fullName>
    </recommendedName>
</protein>
<organism evidence="3 4">
    <name type="scientific">Riccia sorocarpa</name>
    <dbReference type="NCBI Taxonomy" id="122646"/>
    <lineage>
        <taxon>Eukaryota</taxon>
        <taxon>Viridiplantae</taxon>
        <taxon>Streptophyta</taxon>
        <taxon>Embryophyta</taxon>
        <taxon>Marchantiophyta</taxon>
        <taxon>Marchantiopsida</taxon>
        <taxon>Marchantiidae</taxon>
        <taxon>Marchantiales</taxon>
        <taxon>Ricciaceae</taxon>
        <taxon>Riccia</taxon>
    </lineage>
</organism>
<accession>A0ABD3I552</accession>
<feature type="coiled-coil region" evidence="1">
    <location>
        <begin position="328"/>
        <end position="355"/>
    </location>
</feature>
<feature type="compositionally biased region" description="Polar residues" evidence="2">
    <location>
        <begin position="149"/>
        <end position="166"/>
    </location>
</feature>
<comment type="caution">
    <text evidence="3">The sequence shown here is derived from an EMBL/GenBank/DDBJ whole genome shotgun (WGS) entry which is preliminary data.</text>
</comment>
<evidence type="ECO:0008006" key="5">
    <source>
        <dbReference type="Google" id="ProtNLM"/>
    </source>
</evidence>
<evidence type="ECO:0000313" key="4">
    <source>
        <dbReference type="Proteomes" id="UP001633002"/>
    </source>
</evidence>
<sequence length="356" mass="39174">MVNDRQEPSTSAAQIDPGGKEDSPQKMASTSDPDMGQKIAHAMGVTNGENFIPNDPLQQKDWLEALNTNNEMIRKIIMRQSQELSPRNKSSSGSQVIVNASTEDDPKRDVEKLPDRPSAHDHEADKGYLEAAADQREVQESEIAKNPHLWSSTFTHPSFTQENQAPGSLPREVLHQPPGTPSSSKQVQWDDLTPKGNLHLKPGDPNIQSSMEFHTTASVLKQMRSPTQGTHSSDLLHQHHGSPGPVSPVGRAGAEPKGGAHNTPSGTGQQHGPTSYAQATNPSATQPQDGAEDQHSWPSKKNREYVKAAMIQMLQLEYRADPTKVRRKTLNEEAIERVRRKLQTLEAKALVLYTEV</sequence>
<feature type="compositionally biased region" description="Polar residues" evidence="2">
    <location>
        <begin position="81"/>
        <end position="101"/>
    </location>
</feature>
<keyword evidence="4" id="KW-1185">Reference proteome</keyword>
<evidence type="ECO:0000313" key="3">
    <source>
        <dbReference type="EMBL" id="KAL3698838.1"/>
    </source>
</evidence>
<dbReference type="EMBL" id="JBJQOH010000002">
    <property type="protein sequence ID" value="KAL3698838.1"/>
    <property type="molecule type" value="Genomic_DNA"/>
</dbReference>
<keyword evidence="1" id="KW-0175">Coiled coil</keyword>
<feature type="compositionally biased region" description="Polar residues" evidence="2">
    <location>
        <begin position="206"/>
        <end position="235"/>
    </location>
</feature>